<comment type="similarity">
    <text evidence="1">Belongs to the iron/ascorbate-dependent oxidoreductase family.</text>
</comment>
<accession>A0A9P4JTL1</accession>
<dbReference type="InterPro" id="IPR050231">
    <property type="entry name" value="Iron_ascorbate_oxido_reductase"/>
</dbReference>
<dbReference type="Gene3D" id="2.60.120.330">
    <property type="entry name" value="B-lactam Antibiotic, Isopenicillin N Synthase, Chain"/>
    <property type="match status" value="1"/>
</dbReference>
<evidence type="ECO:0000256" key="1">
    <source>
        <dbReference type="ARBA" id="ARBA00008056"/>
    </source>
</evidence>
<dbReference type="OrthoDB" id="288590at2759"/>
<evidence type="ECO:0000256" key="3">
    <source>
        <dbReference type="SAM" id="MobiDB-lite"/>
    </source>
</evidence>
<name>A0A9P4JTL1_9PLEO</name>
<evidence type="ECO:0000313" key="5">
    <source>
        <dbReference type="EMBL" id="KAF2204161.1"/>
    </source>
</evidence>
<feature type="domain" description="Isopenicillin N synthase-like Fe(2+) 2OG dioxygenase" evidence="4">
    <location>
        <begin position="200"/>
        <end position="298"/>
    </location>
</feature>
<organism evidence="5 6">
    <name type="scientific">Delitschia confertaspora ATCC 74209</name>
    <dbReference type="NCBI Taxonomy" id="1513339"/>
    <lineage>
        <taxon>Eukaryota</taxon>
        <taxon>Fungi</taxon>
        <taxon>Dikarya</taxon>
        <taxon>Ascomycota</taxon>
        <taxon>Pezizomycotina</taxon>
        <taxon>Dothideomycetes</taxon>
        <taxon>Pleosporomycetidae</taxon>
        <taxon>Pleosporales</taxon>
        <taxon>Delitschiaceae</taxon>
        <taxon>Delitschia</taxon>
    </lineage>
</organism>
<dbReference type="Proteomes" id="UP000799536">
    <property type="component" value="Unassembled WGS sequence"/>
</dbReference>
<comment type="caution">
    <text evidence="5">The sequence shown here is derived from an EMBL/GenBank/DDBJ whole genome shotgun (WGS) entry which is preliminary data.</text>
</comment>
<dbReference type="EMBL" id="ML993883">
    <property type="protein sequence ID" value="KAF2204161.1"/>
    <property type="molecule type" value="Genomic_DNA"/>
</dbReference>
<gene>
    <name evidence="5" type="ORF">GQ43DRAFT_365230</name>
</gene>
<protein>
    <recommendedName>
        <fullName evidence="4">Isopenicillin N synthase-like Fe(2+) 2OG dioxygenase domain-containing protein</fullName>
    </recommendedName>
</protein>
<keyword evidence="6" id="KW-1185">Reference proteome</keyword>
<dbReference type="Pfam" id="PF03171">
    <property type="entry name" value="2OG-FeII_Oxy"/>
    <property type="match status" value="1"/>
</dbReference>
<keyword evidence="2" id="KW-0175">Coiled coil</keyword>
<dbReference type="InterPro" id="IPR044861">
    <property type="entry name" value="IPNS-like_FE2OG_OXY"/>
</dbReference>
<evidence type="ECO:0000256" key="2">
    <source>
        <dbReference type="SAM" id="Coils"/>
    </source>
</evidence>
<dbReference type="SUPFAM" id="SSF51197">
    <property type="entry name" value="Clavaminate synthase-like"/>
    <property type="match status" value="1"/>
</dbReference>
<evidence type="ECO:0000259" key="4">
    <source>
        <dbReference type="Pfam" id="PF03171"/>
    </source>
</evidence>
<dbReference type="PANTHER" id="PTHR47990">
    <property type="entry name" value="2-OXOGLUTARATE (2OG) AND FE(II)-DEPENDENT OXYGENASE SUPERFAMILY PROTEIN-RELATED"/>
    <property type="match status" value="1"/>
</dbReference>
<dbReference type="InterPro" id="IPR027443">
    <property type="entry name" value="IPNS-like_sf"/>
</dbReference>
<sequence>MNPSDAQSHDRFSIFNLLSRIRSKKTKLPEESKDTRPPLRPSPLPLVLPEHQSNLSLQGWTTVTFPTPTPDFPQSHPLQKAYEELFAASKVFFALPDSEKSRWKTRLGSEEGWSKIPGEKEFITLRTLEYTPDVLKGAAKAYWDTAGGLLDRSLGRISASLGMSDEEGDGGLRKFVGECKGMREKDGEKTATMLRLFRYEGDEAKVVAEPHADLGLLSLVIGDTPGLEVWNRTDWFPIEQTYIRPGATLLSGRQLQRLSNFRYPAGGHRVVAYGRPEDSSSPSLNPNFTNYRYSIVFVLRMHEPVIVDTDALTTEITGEFETKFNGITAGQMYAEIRSAHFNINTGIQEREEQRRKLAEMKKKGAGMNQK</sequence>
<feature type="coiled-coil region" evidence="2">
    <location>
        <begin position="343"/>
        <end position="370"/>
    </location>
</feature>
<dbReference type="AlphaFoldDB" id="A0A9P4JTL1"/>
<feature type="compositionally biased region" description="Basic and acidic residues" evidence="3">
    <location>
        <begin position="27"/>
        <end position="37"/>
    </location>
</feature>
<proteinExistence type="inferred from homology"/>
<evidence type="ECO:0000313" key="6">
    <source>
        <dbReference type="Proteomes" id="UP000799536"/>
    </source>
</evidence>
<feature type="region of interest" description="Disordered" evidence="3">
    <location>
        <begin position="24"/>
        <end position="46"/>
    </location>
</feature>
<reference evidence="5" key="1">
    <citation type="journal article" date="2020" name="Stud. Mycol.">
        <title>101 Dothideomycetes genomes: a test case for predicting lifestyles and emergence of pathogens.</title>
        <authorList>
            <person name="Haridas S."/>
            <person name="Albert R."/>
            <person name="Binder M."/>
            <person name="Bloem J."/>
            <person name="Labutti K."/>
            <person name="Salamov A."/>
            <person name="Andreopoulos B."/>
            <person name="Baker S."/>
            <person name="Barry K."/>
            <person name="Bills G."/>
            <person name="Bluhm B."/>
            <person name="Cannon C."/>
            <person name="Castanera R."/>
            <person name="Culley D."/>
            <person name="Daum C."/>
            <person name="Ezra D."/>
            <person name="Gonzalez J."/>
            <person name="Henrissat B."/>
            <person name="Kuo A."/>
            <person name="Liang C."/>
            <person name="Lipzen A."/>
            <person name="Lutzoni F."/>
            <person name="Magnuson J."/>
            <person name="Mondo S."/>
            <person name="Nolan M."/>
            <person name="Ohm R."/>
            <person name="Pangilinan J."/>
            <person name="Park H.-J."/>
            <person name="Ramirez L."/>
            <person name="Alfaro M."/>
            <person name="Sun H."/>
            <person name="Tritt A."/>
            <person name="Yoshinaga Y."/>
            <person name="Zwiers L.-H."/>
            <person name="Turgeon B."/>
            <person name="Goodwin S."/>
            <person name="Spatafora J."/>
            <person name="Crous P."/>
            <person name="Grigoriev I."/>
        </authorList>
    </citation>
    <scope>NUCLEOTIDE SEQUENCE</scope>
    <source>
        <strain evidence="5">ATCC 74209</strain>
    </source>
</reference>